<accession>A0A938BR17</accession>
<feature type="non-terminal residue" evidence="1">
    <location>
        <position position="1"/>
    </location>
</feature>
<evidence type="ECO:0000313" key="1">
    <source>
        <dbReference type="EMBL" id="MBM3317386.1"/>
    </source>
</evidence>
<dbReference type="Proteomes" id="UP000748308">
    <property type="component" value="Unassembled WGS sequence"/>
</dbReference>
<sequence>DPQTGSGALGPDGGEWPAAQTRALFDDVDDYTVWDGTRVLQQKDGTPIDLRRYRRVVTVIYLDSQDPVSPSAGETDYKLITVTVLEGAEVAGVFRTVRVRGGRDVDYAG</sequence>
<dbReference type="EMBL" id="VGIY01000117">
    <property type="protein sequence ID" value="MBM3317386.1"/>
    <property type="molecule type" value="Genomic_DNA"/>
</dbReference>
<proteinExistence type="predicted"/>
<evidence type="ECO:0000313" key="2">
    <source>
        <dbReference type="Proteomes" id="UP000748308"/>
    </source>
</evidence>
<reference evidence="1" key="1">
    <citation type="submission" date="2019-03" db="EMBL/GenBank/DDBJ databases">
        <title>Lake Tanganyika Metagenome-Assembled Genomes (MAGs).</title>
        <authorList>
            <person name="Tran P."/>
        </authorList>
    </citation>
    <scope>NUCLEOTIDE SEQUENCE</scope>
    <source>
        <strain evidence="1">M_DeepCast_400m_m2_100</strain>
    </source>
</reference>
<protein>
    <submittedName>
        <fullName evidence="1">Uncharacterized protein</fullName>
    </submittedName>
</protein>
<organism evidence="1 2">
    <name type="scientific">Eiseniibacteriota bacterium</name>
    <dbReference type="NCBI Taxonomy" id="2212470"/>
    <lineage>
        <taxon>Bacteria</taxon>
        <taxon>Candidatus Eiseniibacteriota</taxon>
    </lineage>
</organism>
<gene>
    <name evidence="1" type="ORF">FJY75_05995</name>
</gene>
<comment type="caution">
    <text evidence="1">The sequence shown here is derived from an EMBL/GenBank/DDBJ whole genome shotgun (WGS) entry which is preliminary data.</text>
</comment>
<name>A0A938BR17_UNCEI</name>
<dbReference type="AlphaFoldDB" id="A0A938BR17"/>